<evidence type="ECO:0000313" key="2">
    <source>
        <dbReference type="Proteomes" id="UP000016800"/>
    </source>
</evidence>
<dbReference type="Proteomes" id="UP000016800">
    <property type="component" value="Chromosome VI"/>
</dbReference>
<accession>S0E6S6</accession>
<dbReference type="VEuPathDB" id="FungiDB:FFUJ_06558"/>
<gene>
    <name evidence="1" type="ORF">FFUJ_06558</name>
</gene>
<evidence type="ECO:0000313" key="1">
    <source>
        <dbReference type="EMBL" id="CCT70574.1"/>
    </source>
</evidence>
<dbReference type="SUPFAM" id="SSF81383">
    <property type="entry name" value="F-box domain"/>
    <property type="match status" value="1"/>
</dbReference>
<dbReference type="STRING" id="1279085.S0E6S6"/>
<keyword evidence="2" id="KW-1185">Reference proteome</keyword>
<dbReference type="GeneID" id="35400035"/>
<reference evidence="2" key="1">
    <citation type="journal article" date="2013" name="PLoS Pathog.">
        <title>Deciphering the cryptic genome: genome-wide analyses of the rice pathogen Fusarium fujikuroi reveal complex regulation of secondary metabolism and novel metabolites.</title>
        <authorList>
            <person name="Wiemann P."/>
            <person name="Sieber C.M."/>
            <person name="von Bargen K.W."/>
            <person name="Studt L."/>
            <person name="Niehaus E.M."/>
            <person name="Espino J.J."/>
            <person name="Huss K."/>
            <person name="Michielse C.B."/>
            <person name="Albermann S."/>
            <person name="Wagner D."/>
            <person name="Bergner S.V."/>
            <person name="Connolly L.R."/>
            <person name="Fischer A."/>
            <person name="Reuter G."/>
            <person name="Kleigrewe K."/>
            <person name="Bald T."/>
            <person name="Wingfield B.D."/>
            <person name="Ophir R."/>
            <person name="Freeman S."/>
            <person name="Hippler M."/>
            <person name="Smith K.M."/>
            <person name="Brown D.W."/>
            <person name="Proctor R.H."/>
            <person name="Munsterkotter M."/>
            <person name="Freitag M."/>
            <person name="Humpf H.U."/>
            <person name="Guldener U."/>
            <person name="Tudzynski B."/>
        </authorList>
    </citation>
    <scope>NUCLEOTIDE SEQUENCE [LARGE SCALE GENOMIC DNA]</scope>
    <source>
        <strain evidence="2">CBS 195.34 / IMI 58289 / NRRL A-6831</strain>
    </source>
</reference>
<organism evidence="1 2">
    <name type="scientific">Gibberella fujikuroi (strain CBS 195.34 / IMI 58289 / NRRL A-6831)</name>
    <name type="common">Bakanae and foot rot disease fungus</name>
    <name type="synonym">Fusarium fujikuroi</name>
    <dbReference type="NCBI Taxonomy" id="1279085"/>
    <lineage>
        <taxon>Eukaryota</taxon>
        <taxon>Fungi</taxon>
        <taxon>Dikarya</taxon>
        <taxon>Ascomycota</taxon>
        <taxon>Pezizomycotina</taxon>
        <taxon>Sordariomycetes</taxon>
        <taxon>Hypocreomycetidae</taxon>
        <taxon>Hypocreales</taxon>
        <taxon>Nectriaceae</taxon>
        <taxon>Fusarium</taxon>
        <taxon>Fusarium fujikuroi species complex</taxon>
    </lineage>
</organism>
<evidence type="ECO:0008006" key="3">
    <source>
        <dbReference type="Google" id="ProtNLM"/>
    </source>
</evidence>
<dbReference type="EMBL" id="HF679028">
    <property type="protein sequence ID" value="CCT70574.1"/>
    <property type="molecule type" value="Genomic_DNA"/>
</dbReference>
<sequence length="482" mass="56138">MNIQKCFRLQHHHTLPWALRHLRRFRLGTDTSRVPLFDDNESGTCVQATSGQEYGATTESLQPLEPQHPPTQTSSLLCLPRELLLQIMILSPHSSLYMVYQTCGFFRHLLGGFEFKYFRLEMLRSNEEAYCITKAGFDELFIVKSLFRRRSLCDPCGKLFDSGELDKRLRALWKPVLCTGCNRRHPELLFPQGQRTEHRCVGLLGHFAVCKHLKISGKTLDIPWRKIERREDDEVVMTCKHPDHVSVYDKYDGLLSGHIFQPRIKYWPTLTGSGSEYSRSFPMVKIRRRQDVDIGKLRSILLKQLQELDGDGLCQHASGQLESIASFMTLDKHRCLSKGSTWCHNHECPDCTYACNECGARYRWVWERNCVILRIRMKKYFFYPNSINWLSNLSFETDEHPILNKDTKNVLWCSSPGCGTGSGERWLLMVEIFQRHNLCYCVKERELEVRCMTSLDRLFLTLEHQTLQDVKYWRAGHGPGGY</sequence>
<dbReference type="InterPro" id="IPR036047">
    <property type="entry name" value="F-box-like_dom_sf"/>
</dbReference>
<dbReference type="HOGENOM" id="CLU_566253_0_0_1"/>
<name>S0E6S6_GIBF5</name>
<dbReference type="AlphaFoldDB" id="S0E6S6"/>
<protein>
    <recommendedName>
        <fullName evidence="3">F-box domain-containing protein</fullName>
    </recommendedName>
</protein>
<proteinExistence type="predicted"/>
<dbReference type="RefSeq" id="XP_023432653.1">
    <property type="nucleotide sequence ID" value="XM_023579897.1"/>
</dbReference>